<gene>
    <name evidence="1" type="ORF">DP116_02480</name>
</gene>
<name>A0ABX1P226_9CYAN</name>
<dbReference type="EMBL" id="QMEB01000010">
    <property type="protein sequence ID" value="NMG18374.1"/>
    <property type="molecule type" value="Genomic_DNA"/>
</dbReference>
<organism evidence="1 2">
    <name type="scientific">Brasilonema bromeliae SPC951</name>
    <dbReference type="NCBI Taxonomy" id="385972"/>
    <lineage>
        <taxon>Bacteria</taxon>
        <taxon>Bacillati</taxon>
        <taxon>Cyanobacteriota</taxon>
        <taxon>Cyanophyceae</taxon>
        <taxon>Nostocales</taxon>
        <taxon>Scytonemataceae</taxon>
        <taxon>Brasilonema</taxon>
        <taxon>Bromeliae group (in: Brasilonema)</taxon>
    </lineage>
</organism>
<dbReference type="RefSeq" id="WP_169153662.1">
    <property type="nucleotide sequence ID" value="NZ_CAWPJE010000315.1"/>
</dbReference>
<evidence type="ECO:0000313" key="2">
    <source>
        <dbReference type="Proteomes" id="UP000718564"/>
    </source>
</evidence>
<keyword evidence="2" id="KW-1185">Reference proteome</keyword>
<protein>
    <submittedName>
        <fullName evidence="1">Uncharacterized protein</fullName>
    </submittedName>
</protein>
<proteinExistence type="predicted"/>
<accession>A0ABX1P226</accession>
<reference evidence="1 2" key="1">
    <citation type="submission" date="2018-06" db="EMBL/GenBank/DDBJ databases">
        <title>Comparative genomics of Brasilonema spp. strains.</title>
        <authorList>
            <person name="Alvarenga D.O."/>
            <person name="Fiore M.F."/>
            <person name="Varani A.M."/>
        </authorList>
    </citation>
    <scope>NUCLEOTIDE SEQUENCE [LARGE SCALE GENOMIC DNA]</scope>
    <source>
        <strain evidence="1 2">SPC951</strain>
    </source>
</reference>
<sequence>MIKTNLLEGYRSHRELSLEIEQQLPLFIAARCVLGALWLAGRSATNPAVRQVASEWIQVNAKKVQNILTLT</sequence>
<dbReference type="Proteomes" id="UP000718564">
    <property type="component" value="Unassembled WGS sequence"/>
</dbReference>
<comment type="caution">
    <text evidence="1">The sequence shown here is derived from an EMBL/GenBank/DDBJ whole genome shotgun (WGS) entry which is preliminary data.</text>
</comment>
<evidence type="ECO:0000313" key="1">
    <source>
        <dbReference type="EMBL" id="NMG18374.1"/>
    </source>
</evidence>